<dbReference type="PANTHER" id="PTHR35089">
    <property type="entry name" value="CHAPERONE PROTEIN SKP"/>
    <property type="match status" value="1"/>
</dbReference>
<evidence type="ECO:0000256" key="1">
    <source>
        <dbReference type="ARBA" id="ARBA00009091"/>
    </source>
</evidence>
<organism evidence="4 5">
    <name type="scientific">candidate division TA06 bacterium</name>
    <dbReference type="NCBI Taxonomy" id="2250710"/>
    <lineage>
        <taxon>Bacteria</taxon>
        <taxon>Bacteria division TA06</taxon>
    </lineage>
</organism>
<dbReference type="PANTHER" id="PTHR35089:SF1">
    <property type="entry name" value="CHAPERONE PROTEIN SKP"/>
    <property type="match status" value="1"/>
</dbReference>
<gene>
    <name evidence="4" type="ORF">DRP43_00780</name>
</gene>
<sequence length="313" mass="35937">MKRIILLILLFVPAIVFSEDKIGYVDTEKIINSYSEMNIIKTQMDILTSQWQRQLGEKKLEINKLKKELESKKLVISYEMQKEKEKEINRKEKGFAIYMDSIWGEKGVLDTKKKELSGEVTDKIKKAIEKIAKEQDFTIVFDIRKSGIIYSQRGVDLTSYIIEELNKEVEGHKISKTLEIAVPYIYEMNNEAQEMKIGSKLRDMLIPAINRLGDFEFTKIQDINNALNSMGITNLKNKIPDEKLILLSKNINVDYVIYILSEVNIGIVKISIKLINGRTGQIALQSEHSVNTDKELDKLINGILQDIKPIIGI</sequence>
<keyword evidence="2" id="KW-0732">Signal</keyword>
<feature type="coiled-coil region" evidence="3">
    <location>
        <begin position="48"/>
        <end position="75"/>
    </location>
</feature>
<evidence type="ECO:0000256" key="3">
    <source>
        <dbReference type="SAM" id="Coils"/>
    </source>
</evidence>
<evidence type="ECO:0008006" key="6">
    <source>
        <dbReference type="Google" id="ProtNLM"/>
    </source>
</evidence>
<proteinExistence type="inferred from homology"/>
<dbReference type="Gene3D" id="3.40.50.10610">
    <property type="entry name" value="ABC-type transport auxiliary lipoprotein component"/>
    <property type="match status" value="1"/>
</dbReference>
<comment type="caution">
    <text evidence="4">The sequence shown here is derived from an EMBL/GenBank/DDBJ whole genome shotgun (WGS) entry which is preliminary data.</text>
</comment>
<dbReference type="Proteomes" id="UP000271125">
    <property type="component" value="Unassembled WGS sequence"/>
</dbReference>
<name>A0A660SNX5_UNCT6</name>
<dbReference type="InterPro" id="IPR005632">
    <property type="entry name" value="Chaperone_Skp"/>
</dbReference>
<dbReference type="GO" id="GO:0051082">
    <property type="term" value="F:unfolded protein binding"/>
    <property type="evidence" value="ECO:0007669"/>
    <property type="project" value="InterPro"/>
</dbReference>
<dbReference type="SMART" id="SM00935">
    <property type="entry name" value="OmpH"/>
    <property type="match status" value="1"/>
</dbReference>
<dbReference type="GO" id="GO:0050821">
    <property type="term" value="P:protein stabilization"/>
    <property type="evidence" value="ECO:0007669"/>
    <property type="project" value="TreeGrafter"/>
</dbReference>
<dbReference type="Gene3D" id="3.30.910.20">
    <property type="entry name" value="Skp domain"/>
    <property type="match status" value="1"/>
</dbReference>
<evidence type="ECO:0000313" key="5">
    <source>
        <dbReference type="Proteomes" id="UP000271125"/>
    </source>
</evidence>
<accession>A0A660SNX5</accession>
<dbReference type="AlphaFoldDB" id="A0A660SNX5"/>
<keyword evidence="3" id="KW-0175">Coiled coil</keyword>
<dbReference type="InterPro" id="IPR024930">
    <property type="entry name" value="Skp_dom_sf"/>
</dbReference>
<evidence type="ECO:0000256" key="2">
    <source>
        <dbReference type="ARBA" id="ARBA00022729"/>
    </source>
</evidence>
<comment type="similarity">
    <text evidence="1">Belongs to the Skp family.</text>
</comment>
<dbReference type="SUPFAM" id="SSF111384">
    <property type="entry name" value="OmpH-like"/>
    <property type="match status" value="1"/>
</dbReference>
<dbReference type="EMBL" id="QNBD01000020">
    <property type="protein sequence ID" value="RKX72449.1"/>
    <property type="molecule type" value="Genomic_DNA"/>
</dbReference>
<protein>
    <recommendedName>
        <fullName evidence="6">OmpH family outer membrane protein</fullName>
    </recommendedName>
</protein>
<dbReference type="GO" id="GO:0005829">
    <property type="term" value="C:cytosol"/>
    <property type="evidence" value="ECO:0007669"/>
    <property type="project" value="TreeGrafter"/>
</dbReference>
<reference evidence="4 5" key="1">
    <citation type="submission" date="2018-06" db="EMBL/GenBank/DDBJ databases">
        <title>Extensive metabolic versatility and redundancy in microbially diverse, dynamic hydrothermal sediments.</title>
        <authorList>
            <person name="Dombrowski N."/>
            <person name="Teske A."/>
            <person name="Baker B.J."/>
        </authorList>
    </citation>
    <scope>NUCLEOTIDE SEQUENCE [LARGE SCALE GENOMIC DNA]</scope>
    <source>
        <strain evidence="4">B10_G13</strain>
    </source>
</reference>
<evidence type="ECO:0000313" key="4">
    <source>
        <dbReference type="EMBL" id="RKX72449.1"/>
    </source>
</evidence>
<dbReference type="Pfam" id="PF03938">
    <property type="entry name" value="OmpH"/>
    <property type="match status" value="1"/>
</dbReference>